<dbReference type="AlphaFoldDB" id="A0A921HMW3"/>
<comment type="caution">
    <text evidence="2">The sequence shown here is derived from an EMBL/GenBank/DDBJ whole genome shotgun (WGS) entry which is preliminary data.</text>
</comment>
<evidence type="ECO:0000259" key="1">
    <source>
        <dbReference type="Pfam" id="PF12728"/>
    </source>
</evidence>
<dbReference type="Pfam" id="PF12728">
    <property type="entry name" value="HTH_17"/>
    <property type="match status" value="1"/>
</dbReference>
<dbReference type="EMBL" id="DYVR01000189">
    <property type="protein sequence ID" value="HJF85387.1"/>
    <property type="molecule type" value="Genomic_DNA"/>
</dbReference>
<proteinExistence type="predicted"/>
<protein>
    <submittedName>
        <fullName evidence="2">Helix-turn-helix domain-containing protein</fullName>
    </submittedName>
</protein>
<evidence type="ECO:0000313" key="3">
    <source>
        <dbReference type="Proteomes" id="UP000780768"/>
    </source>
</evidence>
<name>A0A921HMW3_9FIRM</name>
<accession>A0A921HMW3</accession>
<dbReference type="InterPro" id="IPR009061">
    <property type="entry name" value="DNA-bd_dom_put_sf"/>
</dbReference>
<dbReference type="InterPro" id="IPR041657">
    <property type="entry name" value="HTH_17"/>
</dbReference>
<gene>
    <name evidence="2" type="ORF">K8V65_06990</name>
</gene>
<reference evidence="2" key="1">
    <citation type="journal article" date="2021" name="PeerJ">
        <title>Extensive microbial diversity within the chicken gut microbiome revealed by metagenomics and culture.</title>
        <authorList>
            <person name="Gilroy R."/>
            <person name="Ravi A."/>
            <person name="Getino M."/>
            <person name="Pursley I."/>
            <person name="Horton D.L."/>
            <person name="Alikhan N.F."/>
            <person name="Baker D."/>
            <person name="Gharbi K."/>
            <person name="Hall N."/>
            <person name="Watson M."/>
            <person name="Adriaenssens E.M."/>
            <person name="Foster-Nyarko E."/>
            <person name="Jarju S."/>
            <person name="Secka A."/>
            <person name="Antonio M."/>
            <person name="Oren A."/>
            <person name="Chaudhuri R.R."/>
            <person name="La Ragione R."/>
            <person name="Hildebrand F."/>
            <person name="Pallen M.J."/>
        </authorList>
    </citation>
    <scope>NUCLEOTIDE SEQUENCE</scope>
    <source>
        <strain evidence="2">7318</strain>
    </source>
</reference>
<organism evidence="2 3">
    <name type="scientific">Megamonas hypermegale</name>
    <dbReference type="NCBI Taxonomy" id="158847"/>
    <lineage>
        <taxon>Bacteria</taxon>
        <taxon>Bacillati</taxon>
        <taxon>Bacillota</taxon>
        <taxon>Negativicutes</taxon>
        <taxon>Selenomonadales</taxon>
        <taxon>Selenomonadaceae</taxon>
        <taxon>Megamonas</taxon>
    </lineage>
</organism>
<evidence type="ECO:0000313" key="2">
    <source>
        <dbReference type="EMBL" id="HJF85387.1"/>
    </source>
</evidence>
<reference evidence="2" key="2">
    <citation type="submission" date="2021-09" db="EMBL/GenBank/DDBJ databases">
        <authorList>
            <person name="Gilroy R."/>
        </authorList>
    </citation>
    <scope>NUCLEOTIDE SEQUENCE</scope>
    <source>
        <strain evidence="2">7318</strain>
    </source>
</reference>
<sequence length="68" mass="8029">MLNNDLMTSKMVLKEIFEGMIKYSTLLQYVRSGKIPAKKIGRKYVFSRKALIAWRERNFNRPAFAKMV</sequence>
<dbReference type="Proteomes" id="UP000780768">
    <property type="component" value="Unassembled WGS sequence"/>
</dbReference>
<dbReference type="SUPFAM" id="SSF46955">
    <property type="entry name" value="Putative DNA-binding domain"/>
    <property type="match status" value="1"/>
</dbReference>
<feature type="domain" description="Helix-turn-helix" evidence="1">
    <location>
        <begin position="21"/>
        <end position="58"/>
    </location>
</feature>